<accession>A0ABD0MDG7</accession>
<feature type="non-terminal residue" evidence="1">
    <location>
        <position position="65"/>
    </location>
</feature>
<dbReference type="AlphaFoldDB" id="A0ABD0MDG7"/>
<proteinExistence type="predicted"/>
<keyword evidence="2" id="KW-1185">Reference proteome</keyword>
<dbReference type="Proteomes" id="UP001529510">
    <property type="component" value="Unassembled WGS sequence"/>
</dbReference>
<gene>
    <name evidence="1" type="ORF">M9458_057725</name>
</gene>
<protein>
    <submittedName>
        <fullName evidence="1">Uncharacterized protein</fullName>
    </submittedName>
</protein>
<organism evidence="1 2">
    <name type="scientific">Cirrhinus mrigala</name>
    <name type="common">Mrigala</name>
    <dbReference type="NCBI Taxonomy" id="683832"/>
    <lineage>
        <taxon>Eukaryota</taxon>
        <taxon>Metazoa</taxon>
        <taxon>Chordata</taxon>
        <taxon>Craniata</taxon>
        <taxon>Vertebrata</taxon>
        <taxon>Euteleostomi</taxon>
        <taxon>Actinopterygii</taxon>
        <taxon>Neopterygii</taxon>
        <taxon>Teleostei</taxon>
        <taxon>Ostariophysi</taxon>
        <taxon>Cypriniformes</taxon>
        <taxon>Cyprinidae</taxon>
        <taxon>Labeoninae</taxon>
        <taxon>Labeonini</taxon>
        <taxon>Cirrhinus</taxon>
    </lineage>
</organism>
<feature type="non-terminal residue" evidence="1">
    <location>
        <position position="1"/>
    </location>
</feature>
<evidence type="ECO:0000313" key="2">
    <source>
        <dbReference type="Proteomes" id="UP001529510"/>
    </source>
</evidence>
<evidence type="ECO:0000313" key="1">
    <source>
        <dbReference type="EMBL" id="KAL0146970.1"/>
    </source>
</evidence>
<reference evidence="1 2" key="1">
    <citation type="submission" date="2024-05" db="EMBL/GenBank/DDBJ databases">
        <title>Genome sequencing and assembly of Indian major carp, Cirrhinus mrigala (Hamilton, 1822).</title>
        <authorList>
            <person name="Mohindra V."/>
            <person name="Chowdhury L.M."/>
            <person name="Lal K."/>
            <person name="Jena J.K."/>
        </authorList>
    </citation>
    <scope>NUCLEOTIDE SEQUENCE [LARGE SCALE GENOMIC DNA]</scope>
    <source>
        <strain evidence="1">CM1030</strain>
        <tissue evidence="1">Blood</tissue>
    </source>
</reference>
<dbReference type="EMBL" id="JAMKFB020000847">
    <property type="protein sequence ID" value="KAL0146970.1"/>
    <property type="molecule type" value="Genomic_DNA"/>
</dbReference>
<sequence length="65" mass="7130">MSMGPLWGALAPQGYNLYPIASLSRYGESHVSTKFSLGATTRQSWPQCIVYGIFSADFSPRVRSS</sequence>
<name>A0ABD0MDG7_CIRMR</name>
<comment type="caution">
    <text evidence="1">The sequence shown here is derived from an EMBL/GenBank/DDBJ whole genome shotgun (WGS) entry which is preliminary data.</text>
</comment>